<organism evidence="2 3">
    <name type="scientific">Punica granatum</name>
    <name type="common">Pomegranate</name>
    <dbReference type="NCBI Taxonomy" id="22663"/>
    <lineage>
        <taxon>Eukaryota</taxon>
        <taxon>Viridiplantae</taxon>
        <taxon>Streptophyta</taxon>
        <taxon>Embryophyta</taxon>
        <taxon>Tracheophyta</taxon>
        <taxon>Spermatophyta</taxon>
        <taxon>Magnoliopsida</taxon>
        <taxon>eudicotyledons</taxon>
        <taxon>Gunneridae</taxon>
        <taxon>Pentapetalae</taxon>
        <taxon>rosids</taxon>
        <taxon>malvids</taxon>
        <taxon>Myrtales</taxon>
        <taxon>Lythraceae</taxon>
        <taxon>Punica</taxon>
    </lineage>
</organism>
<proteinExistence type="predicted"/>
<reference evidence="2 3" key="1">
    <citation type="submission" date="2017-11" db="EMBL/GenBank/DDBJ databases">
        <title>De-novo sequencing of pomegranate (Punica granatum L.) genome.</title>
        <authorList>
            <person name="Akparov Z."/>
            <person name="Amiraslanov A."/>
            <person name="Hajiyeva S."/>
            <person name="Abbasov M."/>
            <person name="Kaur K."/>
            <person name="Hamwieh A."/>
            <person name="Solovyev V."/>
            <person name="Salamov A."/>
            <person name="Braich B."/>
            <person name="Kosarev P."/>
            <person name="Mahmoud A."/>
            <person name="Hajiyev E."/>
            <person name="Babayeva S."/>
            <person name="Izzatullayeva V."/>
            <person name="Mammadov A."/>
            <person name="Mammadov A."/>
            <person name="Sharifova S."/>
            <person name="Ojaghi J."/>
            <person name="Eynullazada K."/>
            <person name="Bayramov B."/>
            <person name="Abdulazimova A."/>
            <person name="Shahmuradov I."/>
        </authorList>
    </citation>
    <scope>NUCLEOTIDE SEQUENCE [LARGE SCALE GENOMIC DNA]</scope>
    <source>
        <strain evidence="3">cv. AG2017</strain>
        <tissue evidence="2">Leaf</tissue>
    </source>
</reference>
<gene>
    <name evidence="2" type="ORF">CRG98_044734</name>
</gene>
<comment type="caution">
    <text evidence="2">The sequence shown here is derived from an EMBL/GenBank/DDBJ whole genome shotgun (WGS) entry which is preliminary data.</text>
</comment>
<accession>A0A2I0HT41</accession>
<dbReference type="Proteomes" id="UP000233551">
    <property type="component" value="Unassembled WGS sequence"/>
</dbReference>
<keyword evidence="3" id="KW-1185">Reference proteome</keyword>
<protein>
    <submittedName>
        <fullName evidence="2">Uncharacterized protein</fullName>
    </submittedName>
</protein>
<dbReference type="EMBL" id="PGOL01005566">
    <property type="protein sequence ID" value="PKI34888.1"/>
    <property type="molecule type" value="Genomic_DNA"/>
</dbReference>
<evidence type="ECO:0000313" key="3">
    <source>
        <dbReference type="Proteomes" id="UP000233551"/>
    </source>
</evidence>
<evidence type="ECO:0000313" key="2">
    <source>
        <dbReference type="EMBL" id="PKI34888.1"/>
    </source>
</evidence>
<sequence>MGSSTNPLMSPVQSPSCADRISSCRGSHTCTLIVRLGSVHLPGECVTDKCEKEPPLPVYDSEVGDRVRLRETDRRKSVSSVKQSPGPIGVVWTPKEPRNRLSCPEVVQVELAYSDSSNLKLSPDSSKDMQVLPRCPCYALYVSQCLC</sequence>
<feature type="region of interest" description="Disordered" evidence="1">
    <location>
        <begin position="70"/>
        <end position="91"/>
    </location>
</feature>
<evidence type="ECO:0000256" key="1">
    <source>
        <dbReference type="SAM" id="MobiDB-lite"/>
    </source>
</evidence>
<dbReference type="AlphaFoldDB" id="A0A2I0HT41"/>
<name>A0A2I0HT41_PUNGR</name>